<dbReference type="Proteomes" id="UP000198757">
    <property type="component" value="Unassembled WGS sequence"/>
</dbReference>
<protein>
    <recommendedName>
        <fullName evidence="4">MlpB protein</fullName>
    </recommendedName>
</protein>
<dbReference type="STRING" id="1285928.SAMN04487894_102248"/>
<evidence type="ECO:0008006" key="4">
    <source>
        <dbReference type="Google" id="ProtNLM"/>
    </source>
</evidence>
<proteinExistence type="predicted"/>
<dbReference type="OrthoDB" id="1122197at2"/>
<dbReference type="PROSITE" id="PS51257">
    <property type="entry name" value="PROKAR_LIPOPROTEIN"/>
    <property type="match status" value="1"/>
</dbReference>
<evidence type="ECO:0000313" key="3">
    <source>
        <dbReference type="Proteomes" id="UP000198757"/>
    </source>
</evidence>
<name>A0A1G6L7L9_NIADE</name>
<evidence type="ECO:0000256" key="1">
    <source>
        <dbReference type="SAM" id="SignalP"/>
    </source>
</evidence>
<reference evidence="3" key="1">
    <citation type="submission" date="2016-10" db="EMBL/GenBank/DDBJ databases">
        <authorList>
            <person name="Varghese N."/>
            <person name="Submissions S."/>
        </authorList>
    </citation>
    <scope>NUCLEOTIDE SEQUENCE [LARGE SCALE GENOMIC DNA]</scope>
    <source>
        <strain evidence="3">DSM 25811 / CCM 8410 / LMG 26954 / E90</strain>
    </source>
</reference>
<gene>
    <name evidence="2" type="ORF">SAMN04487894_102248</name>
</gene>
<dbReference type="RefSeq" id="WP_090389167.1">
    <property type="nucleotide sequence ID" value="NZ_FMZO01000002.1"/>
</dbReference>
<accession>A0A1G6L7L9</accession>
<keyword evidence="1" id="KW-0732">Signal</keyword>
<dbReference type="EMBL" id="FMZO01000002">
    <property type="protein sequence ID" value="SDC39234.1"/>
    <property type="molecule type" value="Genomic_DNA"/>
</dbReference>
<organism evidence="2 3">
    <name type="scientific">Niabella drilacis (strain DSM 25811 / CCM 8410 / CCUG 62505 / LMG 26954 / E90)</name>
    <dbReference type="NCBI Taxonomy" id="1285928"/>
    <lineage>
        <taxon>Bacteria</taxon>
        <taxon>Pseudomonadati</taxon>
        <taxon>Bacteroidota</taxon>
        <taxon>Chitinophagia</taxon>
        <taxon>Chitinophagales</taxon>
        <taxon>Chitinophagaceae</taxon>
        <taxon>Niabella</taxon>
    </lineage>
</organism>
<evidence type="ECO:0000313" key="2">
    <source>
        <dbReference type="EMBL" id="SDC39234.1"/>
    </source>
</evidence>
<sequence>MNQVIRTGFVICSAVFLAACSSPAQKQETTAAPTPAAVTAALQPGTAHYKKGDPVPSNLVCMVNDAYMGKAQIAVPFNGNTYYGCCEMCKNRIPQDAAVRTAKDPATGKLVDKASAYIVITGNNGEVSYFENAESYKKLAQDQ</sequence>
<keyword evidence="3" id="KW-1185">Reference proteome</keyword>
<feature type="chain" id="PRO_5011614452" description="MlpB protein" evidence="1">
    <location>
        <begin position="27"/>
        <end position="143"/>
    </location>
</feature>
<dbReference type="AlphaFoldDB" id="A0A1G6L7L9"/>
<feature type="signal peptide" evidence="1">
    <location>
        <begin position="1"/>
        <end position="26"/>
    </location>
</feature>